<dbReference type="PATRIC" id="fig|45065.4.peg.588"/>
<keyword evidence="3" id="KW-1185">Reference proteome</keyword>
<dbReference type="RefSeq" id="WP_051550952.1">
    <property type="nucleotide sequence ID" value="NZ_CAAAHN010000027.1"/>
</dbReference>
<dbReference type="EMBL" id="LNYC01000012">
    <property type="protein sequence ID" value="KTD03198.1"/>
    <property type="molecule type" value="Genomic_DNA"/>
</dbReference>
<dbReference type="Proteomes" id="UP000054785">
    <property type="component" value="Unassembled WGS sequence"/>
</dbReference>
<protein>
    <recommendedName>
        <fullName evidence="1">Putative auto-transporter adhesin head GIN domain-containing protein</fullName>
    </recommendedName>
</protein>
<feature type="domain" description="Putative auto-transporter adhesin head GIN" evidence="1">
    <location>
        <begin position="63"/>
        <end position="204"/>
    </location>
</feature>
<evidence type="ECO:0000313" key="2">
    <source>
        <dbReference type="EMBL" id="KTD03198.1"/>
    </source>
</evidence>
<comment type="caution">
    <text evidence="2">The sequence shown here is derived from an EMBL/GenBank/DDBJ whole genome shotgun (WGS) entry which is preliminary data.</text>
</comment>
<evidence type="ECO:0000259" key="1">
    <source>
        <dbReference type="Pfam" id="PF10988"/>
    </source>
</evidence>
<dbReference type="InterPro" id="IPR021255">
    <property type="entry name" value="DUF2807"/>
</dbReference>
<sequence>MMVGPFVEKAVRFANAFAQTILMLCLGGMLLLAAGCTPKRHASEAQALPQTAVQATQTRPMPQFTRVQVNGRLNVRLRTGFSKPSVILHGDVRDISAVVTQVQNGVLSVSLQGGYPRLGPVSVEIRANTLNVFDYTGVGSITGDAVHSNGLELHIANPGRTTLKGRMNLRVLEVGGGGYVSIDGATSIYLHAILHGKSRVQMNGVVGLARLKVDGEGMFGLYWVRSRHLVIEERDKAFVQLAGIADRVEIELFDRAEFAGRYLRAMRTYVRTHDMATARISSTNHQHTLALDKSNIYYYNIPATRADFMAHEGSVLDMREWSEYADKNWDIYNR</sequence>
<dbReference type="Gene3D" id="2.160.20.120">
    <property type="match status" value="1"/>
</dbReference>
<organism evidence="2 3">
    <name type="scientific">Legionella geestiana</name>
    <dbReference type="NCBI Taxonomy" id="45065"/>
    <lineage>
        <taxon>Bacteria</taxon>
        <taxon>Pseudomonadati</taxon>
        <taxon>Pseudomonadota</taxon>
        <taxon>Gammaproteobacteria</taxon>
        <taxon>Legionellales</taxon>
        <taxon>Legionellaceae</taxon>
        <taxon>Legionella</taxon>
    </lineage>
</organism>
<evidence type="ECO:0000313" key="3">
    <source>
        <dbReference type="Proteomes" id="UP000054785"/>
    </source>
</evidence>
<accession>A0A0W0U540</accession>
<dbReference type="Pfam" id="PF10988">
    <property type="entry name" value="DUF2807"/>
    <property type="match status" value="1"/>
</dbReference>
<reference evidence="2 3" key="1">
    <citation type="submission" date="2015-11" db="EMBL/GenBank/DDBJ databases">
        <title>Genomic analysis of 38 Legionella species identifies large and diverse effector repertoires.</title>
        <authorList>
            <person name="Burstein D."/>
            <person name="Amaro F."/>
            <person name="Zusman T."/>
            <person name="Lifshitz Z."/>
            <person name="Cohen O."/>
            <person name="Gilbert J.A."/>
            <person name="Pupko T."/>
            <person name="Shuman H.A."/>
            <person name="Segal G."/>
        </authorList>
    </citation>
    <scope>NUCLEOTIDE SEQUENCE [LARGE SCALE GENOMIC DNA]</scope>
    <source>
        <strain evidence="2 3">ATCC 49504</strain>
    </source>
</reference>
<dbReference type="AlphaFoldDB" id="A0A0W0U540"/>
<dbReference type="STRING" id="45065.Lgee_0549"/>
<proteinExistence type="predicted"/>
<gene>
    <name evidence="2" type="ORF">Lgee_0549</name>
</gene>
<name>A0A0W0U540_9GAMM</name>
<dbReference type="OrthoDB" id="5641583at2"/>